<accession>A0AAV4N0T3</accession>
<protein>
    <submittedName>
        <fullName evidence="1">Uncharacterized protein</fullName>
    </submittedName>
</protein>
<organism evidence="1 2">
    <name type="scientific">Caerostris extrusa</name>
    <name type="common">Bark spider</name>
    <name type="synonym">Caerostris bankana</name>
    <dbReference type="NCBI Taxonomy" id="172846"/>
    <lineage>
        <taxon>Eukaryota</taxon>
        <taxon>Metazoa</taxon>
        <taxon>Ecdysozoa</taxon>
        <taxon>Arthropoda</taxon>
        <taxon>Chelicerata</taxon>
        <taxon>Arachnida</taxon>
        <taxon>Araneae</taxon>
        <taxon>Araneomorphae</taxon>
        <taxon>Entelegynae</taxon>
        <taxon>Araneoidea</taxon>
        <taxon>Araneidae</taxon>
        <taxon>Caerostris</taxon>
    </lineage>
</organism>
<keyword evidence="2" id="KW-1185">Reference proteome</keyword>
<gene>
    <name evidence="1" type="ORF">CEXT_234501</name>
</gene>
<dbReference type="EMBL" id="BPLR01002724">
    <property type="protein sequence ID" value="GIX77142.1"/>
    <property type="molecule type" value="Genomic_DNA"/>
</dbReference>
<dbReference type="AlphaFoldDB" id="A0AAV4N0T3"/>
<dbReference type="Proteomes" id="UP001054945">
    <property type="component" value="Unassembled WGS sequence"/>
</dbReference>
<evidence type="ECO:0000313" key="2">
    <source>
        <dbReference type="Proteomes" id="UP001054945"/>
    </source>
</evidence>
<reference evidence="1 2" key="1">
    <citation type="submission" date="2021-06" db="EMBL/GenBank/DDBJ databases">
        <title>Caerostris extrusa draft genome.</title>
        <authorList>
            <person name="Kono N."/>
            <person name="Arakawa K."/>
        </authorList>
    </citation>
    <scope>NUCLEOTIDE SEQUENCE [LARGE SCALE GENOMIC DNA]</scope>
</reference>
<sequence length="160" mass="18675">MKQSAVRFKPHNLTGILNYLLWKIFYFLTPDYSSSVKSRRSVAFAIVSLHDIIINKRNILYPYISAHTENSTRQVVLRTEVAKGTDCHKIAIVWKSISKSYFKLNFFLTGFSIIWPNALMNFPCVQLNDFELKRDFVLLKFLKIPKPLRKQPSNLTFSKV</sequence>
<name>A0AAV4N0T3_CAEEX</name>
<comment type="caution">
    <text evidence="1">The sequence shown here is derived from an EMBL/GenBank/DDBJ whole genome shotgun (WGS) entry which is preliminary data.</text>
</comment>
<evidence type="ECO:0000313" key="1">
    <source>
        <dbReference type="EMBL" id="GIX77142.1"/>
    </source>
</evidence>
<proteinExistence type="predicted"/>